<dbReference type="InterPro" id="IPR052354">
    <property type="entry name" value="Cell_Wall_Dynamics_Protein"/>
</dbReference>
<dbReference type="PANTHER" id="PTHR34408:SF1">
    <property type="entry name" value="GLYCOSYL HYDROLASE FAMILY 19 DOMAIN-CONTAINING PROTEIN HI_1415"/>
    <property type="match status" value="1"/>
</dbReference>
<dbReference type="InterPro" id="IPR003646">
    <property type="entry name" value="SH3-like_bac-type"/>
</dbReference>
<dbReference type="Pfam" id="PF08239">
    <property type="entry name" value="SH3_3"/>
    <property type="match status" value="1"/>
</dbReference>
<reference evidence="2" key="1">
    <citation type="submission" date="2019-09" db="EMBL/GenBank/DDBJ databases">
        <title>Characterisation of the sponge microbiome using genome-centric metagenomics.</title>
        <authorList>
            <person name="Engelberts J.P."/>
            <person name="Robbins S.J."/>
            <person name="De Goeij J.M."/>
            <person name="Aranda M."/>
            <person name="Bell S.C."/>
            <person name="Webster N.S."/>
        </authorList>
    </citation>
    <scope>NUCLEOTIDE SEQUENCE</scope>
    <source>
        <strain evidence="2">SB0675_bin_29</strain>
    </source>
</reference>
<organism evidence="2">
    <name type="scientific">Caldilineaceae bacterium SB0675_bin_29</name>
    <dbReference type="NCBI Taxonomy" id="2605266"/>
    <lineage>
        <taxon>Bacteria</taxon>
        <taxon>Bacillati</taxon>
        <taxon>Chloroflexota</taxon>
        <taxon>Caldilineae</taxon>
        <taxon>Caldilineales</taxon>
        <taxon>Caldilineaceae</taxon>
    </lineage>
</organism>
<feature type="non-terminal residue" evidence="2">
    <location>
        <position position="1"/>
    </location>
</feature>
<evidence type="ECO:0000313" key="2">
    <source>
        <dbReference type="EMBL" id="MYH62388.1"/>
    </source>
</evidence>
<comment type="caution">
    <text evidence="2">The sequence shown here is derived from an EMBL/GenBank/DDBJ whole genome shotgun (WGS) entry which is preliminary data.</text>
</comment>
<name>A0A6B1G254_9CHLR</name>
<protein>
    <submittedName>
        <fullName evidence="2">SH3 domain-containing protein</fullName>
    </submittedName>
</protein>
<gene>
    <name evidence="2" type="ORF">F4148_11735</name>
</gene>
<feature type="domain" description="SH3b" evidence="1">
    <location>
        <begin position="152"/>
        <end position="218"/>
    </location>
</feature>
<accession>A0A6B1G254</accession>
<dbReference type="EMBL" id="VYDA01000427">
    <property type="protein sequence ID" value="MYH62388.1"/>
    <property type="molecule type" value="Genomic_DNA"/>
</dbReference>
<dbReference type="SMART" id="SM00287">
    <property type="entry name" value="SH3b"/>
    <property type="match status" value="2"/>
</dbReference>
<dbReference type="Gene3D" id="2.30.30.40">
    <property type="entry name" value="SH3 Domains"/>
    <property type="match status" value="2"/>
</dbReference>
<evidence type="ECO:0000259" key="1">
    <source>
        <dbReference type="PROSITE" id="PS51781"/>
    </source>
</evidence>
<dbReference type="PANTHER" id="PTHR34408">
    <property type="entry name" value="FAMILY PROTEIN, PUTATIVE-RELATED"/>
    <property type="match status" value="1"/>
</dbReference>
<dbReference type="AlphaFoldDB" id="A0A6B1G254"/>
<sequence length="358" mass="38121">VTTVPAGTQGYIYGIDPDDDWFHIELEGFDTRVWVYQDLTTVIGSLVAVKIYTVQEIAQLMGAPGPDCSLPLALTEPITMHVRTGPGLLYDIVGIVPKGTQGRIFGIDPDNDWFQIELEAFDTLVWVYQDLTTVIGSLAGVKWVTEAELALLPAAITQPLLLNARAGPGLTYDILTTIPQGTWMKIVGIDTLGEWYRVDLPDLNQQAWIFRDYAKVAGGSLSGLIQLALGGNPPPGSRLTSSITVALSLPPAGGVDLEVSWVDVSGCAQLYNLYHRSSPDTTVYISLDQAATSSNANSKSLSFSTLSGNSFISAWCGSMAAGREVAEVEIDPGVAGTYSSTTTTGGLATVPDTDDGSR</sequence>
<dbReference type="PROSITE" id="PS51781">
    <property type="entry name" value="SH3B"/>
    <property type="match status" value="1"/>
</dbReference>
<proteinExistence type="predicted"/>